<comment type="catalytic activity">
    <reaction evidence="1">
        <text>Hydrolysis of terminal non-reducing alpha-L-rhamnose residues in alpha-L-rhamnosides.</text>
        <dbReference type="EC" id="3.2.1.40"/>
    </reaction>
</comment>
<evidence type="ECO:0000256" key="2">
    <source>
        <dbReference type="ARBA" id="ARBA00012652"/>
    </source>
</evidence>
<dbReference type="SUPFAM" id="SSF48208">
    <property type="entry name" value="Six-hairpin glycosidases"/>
    <property type="match status" value="1"/>
</dbReference>
<dbReference type="Pfam" id="PF25788">
    <property type="entry name" value="Ig_Rha78A_N"/>
    <property type="match status" value="1"/>
</dbReference>
<evidence type="ECO:0000259" key="6">
    <source>
        <dbReference type="Pfam" id="PF17389"/>
    </source>
</evidence>
<evidence type="ECO:0000259" key="4">
    <source>
        <dbReference type="Pfam" id="PF05592"/>
    </source>
</evidence>
<feature type="domain" description="Alpha-L-rhamnosidase six-hairpin glycosidase" evidence="6">
    <location>
        <begin position="811"/>
        <end position="1150"/>
    </location>
</feature>
<dbReference type="Gene3D" id="1.50.10.10">
    <property type="match status" value="1"/>
</dbReference>
<evidence type="ECO:0000256" key="3">
    <source>
        <dbReference type="ARBA" id="ARBA00022801"/>
    </source>
</evidence>
<dbReference type="AlphaFoldDB" id="A0A8H5EZA3"/>
<dbReference type="Gene3D" id="2.60.420.10">
    <property type="entry name" value="Maltose phosphorylase, domain 3"/>
    <property type="match status" value="1"/>
</dbReference>
<dbReference type="GO" id="GO:0030596">
    <property type="term" value="F:alpha-L-rhamnosidase activity"/>
    <property type="evidence" value="ECO:0007669"/>
    <property type="project" value="UniProtKB-EC"/>
</dbReference>
<protein>
    <recommendedName>
        <fullName evidence="2">alpha-L-rhamnosidase</fullName>
        <ecNumber evidence="2">3.2.1.40</ecNumber>
    </recommendedName>
</protein>
<dbReference type="Gene3D" id="2.60.120.260">
    <property type="entry name" value="Galactose-binding domain-like"/>
    <property type="match status" value="4"/>
</dbReference>
<dbReference type="Pfam" id="PF17389">
    <property type="entry name" value="Bac_rhamnosid6H"/>
    <property type="match status" value="1"/>
</dbReference>
<dbReference type="InterPro" id="IPR008902">
    <property type="entry name" value="Rhamnosid_concanavalin"/>
</dbReference>
<dbReference type="Gene3D" id="2.60.40.10">
    <property type="entry name" value="Immunoglobulins"/>
    <property type="match status" value="1"/>
</dbReference>
<evidence type="ECO:0000259" key="7">
    <source>
        <dbReference type="Pfam" id="PF17390"/>
    </source>
</evidence>
<gene>
    <name evidence="8" type="ORF">D9619_013227</name>
</gene>
<dbReference type="EMBL" id="JAACJJ010000033">
    <property type="protein sequence ID" value="KAF5317533.1"/>
    <property type="molecule type" value="Genomic_DNA"/>
</dbReference>
<dbReference type="InterPro" id="IPR035398">
    <property type="entry name" value="Bac_rhamnosid_C"/>
</dbReference>
<feature type="domain" description="Alpha-L-rhamnosidase concanavalin-like" evidence="4">
    <location>
        <begin position="702"/>
        <end position="805"/>
    </location>
</feature>
<dbReference type="InterPro" id="IPR008928">
    <property type="entry name" value="6-hairpin_glycosidase_sf"/>
</dbReference>
<sequence length="1233" mass="132210">MQIIAHQSGAAVISSSKNAASVGLSSLTVEGQVAPLGLDVIPRFSWIISSNQNSDVQTSYHIKVSKVQPGNGDIWDSGTVSSKKSYLIEYGGPALSSDTHYFWNVAVVTKFGSSTSSSEFTTGFLSQSDWGTSSWIGKPATGIAPSSDLVAAFQKSSWIWTTESNPPNAPAGTVGFRKTYTPPTGKQPTHANILMTADDQFALFVDGNGVGQSPQAAEIWKNAQFFTLALNSTTSHLFAVLATNLADVSTGGPGPAGLLAAIQIQFSDGTSSIFTGDSSWIYTTPVVAGWNTPAGSTSGWLTAQVVNAYGAGPWGTQVIIPTSVSTSDLTFDNSLWIWSTESSPPNAPPGQHAFRKAFNAPSGKTLQSASVILTVDDGFTFYVNGQPIGESPNETDAWKSGQRFTAPLSGTSAVFAVNATNLPDVNSGGASPAGLLATIRVTFTDGSSQTIVSDTTWKVSSTVPAGFQNPSFNDSSWPVAHSQGAFGVAPWNQDATVANSLGEHPAPLLRQEFSISKTLSSARLYYSAGGYAHITINGNPASDRVLTPGFTKYDTTMLYVALDVKTLLHSGANAIGAELGRSHYGSTQGSVWNWNTASWHGEPRVRMVLSLAFTDGTTQRVVTDGTWKTIEGPTRLDDLFGGENYDASYIQHGYNLPGFDASSWTNAATMPAPGGTLVNQLQPPTRITEGLTPVSVTEPVPGIFVATFERVVSGWVKLTATGPAKTMITIHFGEKLHDDGTVFYEDFQHYYQNNFQTDRFWLAGTGQPESFEPKFSYKGYLYVQIEGWPGSNPPTPQDIVGRVVHDDLASHGDFQTSNDLLNKLHKASVNTLLNNVHSIPTDCPTYEKNGWSGDAMLSTEMALFNFDSATLLTKYVRDLDQSRLYSSGGSGPPGVIAPDDGWGSNNHSPTWHSAFIFIPWWIYYYRGDVRVLQEHYDSMKSYVEFELGRSPNNIASTDLGDWVSPETSPLGANPPEDLRVSATAYLYQMLVVMNQVATVLNKTADVTAFATQAANVKTAFNNVFLNSTTGYYVGVGDSGYRQTHNLLALGFNLVPPSSIQTVADSVASDVAVKGTHLNTGCLGTKYILPMLSEHGHIDAAFAVSTQTTFPSWGFWIANGATSMWEHWAVDARSHDHHFLGTFEDWLYKHVAGIKPTSPGFETVSISPLLTGQLTSADAWTMTPFGNLTVKWSASNGSVLVTLGIPIGVNATFSIPGRTASPVLFESGNHTFVA</sequence>
<dbReference type="PANTHER" id="PTHR33307">
    <property type="entry name" value="ALPHA-RHAMNOSIDASE (EUROFUNG)"/>
    <property type="match status" value="1"/>
</dbReference>
<dbReference type="Pfam" id="PF05592">
    <property type="entry name" value="Bac_rhamnosid"/>
    <property type="match status" value="1"/>
</dbReference>
<dbReference type="InterPro" id="IPR013783">
    <property type="entry name" value="Ig-like_fold"/>
</dbReference>
<evidence type="ECO:0000313" key="8">
    <source>
        <dbReference type="EMBL" id="KAF5317533.1"/>
    </source>
</evidence>
<dbReference type="PANTHER" id="PTHR33307:SF6">
    <property type="entry name" value="ALPHA-RHAMNOSIDASE (EUROFUNG)-RELATED"/>
    <property type="match status" value="1"/>
</dbReference>
<feature type="domain" description="Alpha-L-rhamnosidase C-terminal" evidence="7">
    <location>
        <begin position="1152"/>
        <end position="1219"/>
    </location>
</feature>
<dbReference type="InterPro" id="IPR016007">
    <property type="entry name" value="Alpha_rhamnosid"/>
</dbReference>
<evidence type="ECO:0000259" key="5">
    <source>
        <dbReference type="Pfam" id="PF08531"/>
    </source>
</evidence>
<proteinExistence type="predicted"/>
<feature type="domain" description="Bacterial alpha-L-rhamnosidase N-terminal" evidence="5">
    <location>
        <begin position="517"/>
        <end position="689"/>
    </location>
</feature>
<dbReference type="InterPro" id="IPR012341">
    <property type="entry name" value="6hp_glycosidase-like_sf"/>
</dbReference>
<evidence type="ECO:0000313" key="9">
    <source>
        <dbReference type="Proteomes" id="UP000567179"/>
    </source>
</evidence>
<dbReference type="InterPro" id="IPR013737">
    <property type="entry name" value="Bac_rhamnosid_N"/>
</dbReference>
<name>A0A8H5EZA3_9AGAR</name>
<dbReference type="Pfam" id="PF08531">
    <property type="entry name" value="Bac_rhamnosid_N"/>
    <property type="match status" value="1"/>
</dbReference>
<reference evidence="8 9" key="1">
    <citation type="journal article" date="2020" name="ISME J.">
        <title>Uncovering the hidden diversity of litter-decomposition mechanisms in mushroom-forming fungi.</title>
        <authorList>
            <person name="Floudas D."/>
            <person name="Bentzer J."/>
            <person name="Ahren D."/>
            <person name="Johansson T."/>
            <person name="Persson P."/>
            <person name="Tunlid A."/>
        </authorList>
    </citation>
    <scope>NUCLEOTIDE SEQUENCE [LARGE SCALE GENOMIC DNA]</scope>
    <source>
        <strain evidence="8 9">CBS 101986</strain>
    </source>
</reference>
<dbReference type="InterPro" id="IPR035396">
    <property type="entry name" value="Bac_rhamnosid6H"/>
</dbReference>
<comment type="caution">
    <text evidence="8">The sequence shown here is derived from an EMBL/GenBank/DDBJ whole genome shotgun (WGS) entry which is preliminary data.</text>
</comment>
<dbReference type="EC" id="3.2.1.40" evidence="2"/>
<keyword evidence="9" id="KW-1185">Reference proteome</keyword>
<evidence type="ECO:0000256" key="1">
    <source>
        <dbReference type="ARBA" id="ARBA00001445"/>
    </source>
</evidence>
<dbReference type="GO" id="GO:0005975">
    <property type="term" value="P:carbohydrate metabolic process"/>
    <property type="evidence" value="ECO:0007669"/>
    <property type="project" value="InterPro"/>
</dbReference>
<keyword evidence="3" id="KW-0378">Hydrolase</keyword>
<dbReference type="OrthoDB" id="10036721at2759"/>
<accession>A0A8H5EZA3</accession>
<dbReference type="Proteomes" id="UP000567179">
    <property type="component" value="Unassembled WGS sequence"/>
</dbReference>
<dbReference type="Pfam" id="PF17390">
    <property type="entry name" value="Bac_rhamnosid_C"/>
    <property type="match status" value="1"/>
</dbReference>
<organism evidence="8 9">
    <name type="scientific">Psilocybe cf. subviscida</name>
    <dbReference type="NCBI Taxonomy" id="2480587"/>
    <lineage>
        <taxon>Eukaryota</taxon>
        <taxon>Fungi</taxon>
        <taxon>Dikarya</taxon>
        <taxon>Basidiomycota</taxon>
        <taxon>Agaricomycotina</taxon>
        <taxon>Agaricomycetes</taxon>
        <taxon>Agaricomycetidae</taxon>
        <taxon>Agaricales</taxon>
        <taxon>Agaricineae</taxon>
        <taxon>Strophariaceae</taxon>
        <taxon>Psilocybe</taxon>
    </lineage>
</organism>